<proteinExistence type="predicted"/>
<dbReference type="WBParaSite" id="PSAMB.scaffold1781size27899.g15002.t1">
    <property type="protein sequence ID" value="PSAMB.scaffold1781size27899.g15002.t1"/>
    <property type="gene ID" value="PSAMB.scaffold1781size27899.g15002"/>
</dbReference>
<evidence type="ECO:0000313" key="2">
    <source>
        <dbReference type="WBParaSite" id="PSAMB.scaffold1781size27899.g15002.t1"/>
    </source>
</evidence>
<organism evidence="1 2">
    <name type="scientific">Plectus sambesii</name>
    <dbReference type="NCBI Taxonomy" id="2011161"/>
    <lineage>
        <taxon>Eukaryota</taxon>
        <taxon>Metazoa</taxon>
        <taxon>Ecdysozoa</taxon>
        <taxon>Nematoda</taxon>
        <taxon>Chromadorea</taxon>
        <taxon>Plectida</taxon>
        <taxon>Plectina</taxon>
        <taxon>Plectoidea</taxon>
        <taxon>Plectidae</taxon>
        <taxon>Plectus</taxon>
    </lineage>
</organism>
<dbReference type="Proteomes" id="UP000887566">
    <property type="component" value="Unplaced"/>
</dbReference>
<keyword evidence="1" id="KW-1185">Reference proteome</keyword>
<accession>A0A914VEH1</accession>
<evidence type="ECO:0000313" key="1">
    <source>
        <dbReference type="Proteomes" id="UP000887566"/>
    </source>
</evidence>
<reference evidence="2" key="1">
    <citation type="submission" date="2022-11" db="UniProtKB">
        <authorList>
            <consortium name="WormBaseParasite"/>
        </authorList>
    </citation>
    <scope>IDENTIFICATION</scope>
</reference>
<dbReference type="AlphaFoldDB" id="A0A914VEH1"/>
<sequence>MIWRLMREALMGWSKEISRSMGDRRADQGQRGCVLSDGCRKWPPGPFSAPIGGTDPCCRRWRKWPQIGVFVSIADGRFSSRAIHRLSCRWNTFYACQTRRHSDPAIA</sequence>
<name>A0A914VEH1_9BILA</name>
<protein>
    <submittedName>
        <fullName evidence="2">Uncharacterized protein</fullName>
    </submittedName>
</protein>